<dbReference type="Pfam" id="PF00248">
    <property type="entry name" value="Aldo_ket_red"/>
    <property type="match status" value="1"/>
</dbReference>
<proteinExistence type="predicted"/>
<name>A0A8D9RY44_LIMRT</name>
<dbReference type="SUPFAM" id="SSF51430">
    <property type="entry name" value="NAD(P)-linked oxidoreductase"/>
    <property type="match status" value="1"/>
</dbReference>
<dbReference type="Proteomes" id="UP000003419">
    <property type="component" value="Unassembled WGS sequence"/>
</dbReference>
<dbReference type="Gene3D" id="3.20.20.100">
    <property type="entry name" value="NADP-dependent oxidoreductase domain"/>
    <property type="match status" value="1"/>
</dbReference>
<comment type="caution">
    <text evidence="2">The sequence shown here is derived from an EMBL/GenBank/DDBJ whole genome shotgun (WGS) entry which is preliminary data.</text>
</comment>
<evidence type="ECO:0000259" key="1">
    <source>
        <dbReference type="Pfam" id="PF00248"/>
    </source>
</evidence>
<dbReference type="CDD" id="cd19092">
    <property type="entry name" value="AKR_BsYcsN_EcYdhF-like"/>
    <property type="match status" value="1"/>
</dbReference>
<feature type="domain" description="NADP-dependent oxidoreductase" evidence="1">
    <location>
        <begin position="25"/>
        <end position="314"/>
    </location>
</feature>
<dbReference type="InterPro" id="IPR050523">
    <property type="entry name" value="AKR_Detox_Biosynth"/>
</dbReference>
<dbReference type="PRINTS" id="PR00069">
    <property type="entry name" value="ALDKETRDTASE"/>
</dbReference>
<evidence type="ECO:0000313" key="3">
    <source>
        <dbReference type="Proteomes" id="UP000003419"/>
    </source>
</evidence>
<dbReference type="EMBL" id="ACHG01000144">
    <property type="protein sequence ID" value="EEI65334.1"/>
    <property type="molecule type" value="Genomic_DNA"/>
</dbReference>
<dbReference type="PANTHER" id="PTHR43364">
    <property type="entry name" value="NADH-SPECIFIC METHYLGLYOXAL REDUCTASE-RELATED"/>
    <property type="match status" value="1"/>
</dbReference>
<organism evidence="2 3">
    <name type="scientific">Limosilactobacillus reuteri CF48-3A</name>
    <dbReference type="NCBI Taxonomy" id="525341"/>
    <lineage>
        <taxon>Bacteria</taxon>
        <taxon>Bacillati</taxon>
        <taxon>Bacillota</taxon>
        <taxon>Bacilli</taxon>
        <taxon>Lactobacillales</taxon>
        <taxon>Lactobacillaceae</taxon>
        <taxon>Limosilactobacillus</taxon>
    </lineage>
</organism>
<accession>A0A8D9RY44</accession>
<gene>
    <name evidence="2" type="ORF">HMPREF0534_1363</name>
</gene>
<dbReference type="InterPro" id="IPR023210">
    <property type="entry name" value="NADP_OxRdtase_dom"/>
</dbReference>
<sequence>MEKEKGALIMKNVQIGGTSWKVSNVALGIMRMGTLAVTKAIDALEAAHDAGINFIDSADIYGNDPQLGRGSSEIHFGEALKKSSLTRDDFYIQSKGGLFANADNKITRYDSSKKHLIAAVDGILQRMGIDYLDSFLIHRPDPLMEPAEIAEAFDQLQASGKVRHFGVSNFNPQQIALLQAATNQRLLIDQVQFGLKHTGMIDFGLHTNMTDDAAINHDGGLLEYTRRKQMTIQTWSPFQYGTFAGTFINNDQFPELNAMLETLAQKYKVSKNAIAVAWILRHPAHMQVLLGTMTPAHIIDSAKGSDITLTSQEWYDLYLAAGNDLP</sequence>
<dbReference type="PANTHER" id="PTHR43364:SF1">
    <property type="entry name" value="OXIDOREDUCTASE YDHF"/>
    <property type="match status" value="1"/>
</dbReference>
<dbReference type="GO" id="GO:0005829">
    <property type="term" value="C:cytosol"/>
    <property type="evidence" value="ECO:0007669"/>
    <property type="project" value="TreeGrafter"/>
</dbReference>
<dbReference type="GO" id="GO:0016491">
    <property type="term" value="F:oxidoreductase activity"/>
    <property type="evidence" value="ECO:0007669"/>
    <property type="project" value="InterPro"/>
</dbReference>
<evidence type="ECO:0000313" key="2">
    <source>
        <dbReference type="EMBL" id="EEI65334.1"/>
    </source>
</evidence>
<protein>
    <submittedName>
        <fullName evidence="2">Oxidoreductase, aldo/keto reductase family protein</fullName>
    </submittedName>
</protein>
<dbReference type="InterPro" id="IPR036812">
    <property type="entry name" value="NAD(P)_OxRdtase_dom_sf"/>
</dbReference>
<reference evidence="2 3" key="1">
    <citation type="submission" date="2009-01" db="EMBL/GenBank/DDBJ databases">
        <authorList>
            <person name="Qin X."/>
            <person name="Bachman B."/>
            <person name="Battles P."/>
            <person name="Bell A."/>
            <person name="Bess C."/>
            <person name="Bickham C."/>
            <person name="Chaboub L."/>
            <person name="Chen D."/>
            <person name="Coyle M."/>
            <person name="Deiros D.R."/>
            <person name="Dinh H."/>
            <person name="Forbes L."/>
            <person name="Fowler G."/>
            <person name="Francisco L."/>
            <person name="Fu Q."/>
            <person name="Gubbala S."/>
            <person name="Hale W."/>
            <person name="Han Y."/>
            <person name="Hemphill L."/>
            <person name="Highlander S.K."/>
            <person name="Hirani K."/>
            <person name="Hogues M."/>
            <person name="Jackson L."/>
            <person name="Jakkamsetti A."/>
            <person name="Javaid M."/>
            <person name="Jiang H."/>
            <person name="Korchina V."/>
            <person name="Kovar C."/>
            <person name="Lara F."/>
            <person name="Lee S."/>
            <person name="Mata R."/>
            <person name="Mathew T."/>
            <person name="Moen C."/>
            <person name="Morales K."/>
            <person name="Munidasa M."/>
            <person name="Nazareth L."/>
            <person name="Ngo R."/>
            <person name="Nguyen L."/>
            <person name="Okwuonu G."/>
            <person name="Ongeri F."/>
            <person name="Patil S."/>
            <person name="Petrosino J."/>
            <person name="Pham C."/>
            <person name="Pham P."/>
            <person name="Pu L.-L."/>
            <person name="Puazo M."/>
            <person name="Raj R."/>
            <person name="Reid J."/>
            <person name="Rouhana J."/>
            <person name="Saada N."/>
            <person name="Shang Y."/>
            <person name="Simmons D."/>
            <person name="Thornton R."/>
            <person name="Warren J."/>
            <person name="Weissenberger G."/>
            <person name="Zhang J."/>
            <person name="Zhang L."/>
            <person name="Zhou C."/>
            <person name="Zhu D."/>
            <person name="Muzny D."/>
            <person name="Worley K."/>
            <person name="Gibbs R."/>
        </authorList>
    </citation>
    <scope>NUCLEOTIDE SEQUENCE [LARGE SCALE GENOMIC DNA]</scope>
    <source>
        <strain evidence="2 3">CF48-3A</strain>
    </source>
</reference>
<dbReference type="AlphaFoldDB" id="A0A8D9RY44"/>
<dbReference type="InterPro" id="IPR020471">
    <property type="entry name" value="AKR"/>
</dbReference>